<dbReference type="Pfam" id="PF01590">
    <property type="entry name" value="GAF"/>
    <property type="match status" value="1"/>
</dbReference>
<keyword evidence="8" id="KW-0472">Membrane</keyword>
<dbReference type="InterPro" id="IPR003594">
    <property type="entry name" value="HATPase_dom"/>
</dbReference>
<comment type="catalytic activity">
    <reaction evidence="1">
        <text>ATP + protein L-histidine = ADP + protein N-phospho-L-histidine.</text>
        <dbReference type="EC" id="2.7.13.3"/>
    </reaction>
</comment>
<dbReference type="PRINTS" id="PR00344">
    <property type="entry name" value="BCTRLSENSOR"/>
</dbReference>
<evidence type="ECO:0000256" key="6">
    <source>
        <dbReference type="ARBA" id="ARBA00022777"/>
    </source>
</evidence>
<evidence type="ECO:0000256" key="7">
    <source>
        <dbReference type="ARBA" id="ARBA00023012"/>
    </source>
</evidence>
<dbReference type="Gene3D" id="3.30.450.20">
    <property type="entry name" value="PAS domain"/>
    <property type="match status" value="1"/>
</dbReference>
<dbReference type="SUPFAM" id="SSF55874">
    <property type="entry name" value="ATPase domain of HSP90 chaperone/DNA topoisomerase II/histidine kinase"/>
    <property type="match status" value="1"/>
</dbReference>
<feature type="domain" description="PAS" evidence="11">
    <location>
        <begin position="187"/>
        <end position="264"/>
    </location>
</feature>
<dbReference type="InterPro" id="IPR000014">
    <property type="entry name" value="PAS"/>
</dbReference>
<keyword evidence="6" id="KW-0418">Kinase</keyword>
<keyword evidence="4" id="KW-0597">Phosphoprotein</keyword>
<dbReference type="Gene3D" id="3.30.565.10">
    <property type="entry name" value="Histidine kinase-like ATPase, C-terminal domain"/>
    <property type="match status" value="1"/>
</dbReference>
<dbReference type="InterPro" id="IPR003661">
    <property type="entry name" value="HisK_dim/P_dom"/>
</dbReference>
<protein>
    <recommendedName>
        <fullName evidence="9">Sensor-like histidine kinase SenX3</fullName>
        <ecNumber evidence="3">2.7.13.3</ecNumber>
    </recommendedName>
</protein>
<dbReference type="Gene3D" id="3.30.450.40">
    <property type="match status" value="1"/>
</dbReference>
<dbReference type="Pfam" id="PF00512">
    <property type="entry name" value="HisKA"/>
    <property type="match status" value="1"/>
</dbReference>
<dbReference type="GO" id="GO:0030295">
    <property type="term" value="F:protein kinase activator activity"/>
    <property type="evidence" value="ECO:0007669"/>
    <property type="project" value="TreeGrafter"/>
</dbReference>
<keyword evidence="5" id="KW-0808">Transferase</keyword>
<dbReference type="InterPro" id="IPR036890">
    <property type="entry name" value="HATPase_C_sf"/>
</dbReference>
<reference evidence="12 13" key="1">
    <citation type="submission" date="2018-02" db="EMBL/GenBank/DDBJ databases">
        <title>Genomic Encyclopedia of Archaeal and Bacterial Type Strains, Phase II (KMG-II): from individual species to whole genera.</title>
        <authorList>
            <person name="Goeker M."/>
        </authorList>
    </citation>
    <scope>NUCLEOTIDE SEQUENCE [LARGE SCALE GENOMIC DNA]</scope>
    <source>
        <strain evidence="12 13">DSM 22857</strain>
    </source>
</reference>
<feature type="domain" description="Histidine kinase" evidence="10">
    <location>
        <begin position="344"/>
        <end position="558"/>
    </location>
</feature>
<dbReference type="InterPro" id="IPR003018">
    <property type="entry name" value="GAF"/>
</dbReference>
<dbReference type="SMART" id="SM00388">
    <property type="entry name" value="HisKA"/>
    <property type="match status" value="1"/>
</dbReference>
<name>A0A2S6ID20_9ACTN</name>
<dbReference type="GO" id="GO:0000156">
    <property type="term" value="F:phosphorelay response regulator activity"/>
    <property type="evidence" value="ECO:0007669"/>
    <property type="project" value="TreeGrafter"/>
</dbReference>
<evidence type="ECO:0000313" key="13">
    <source>
        <dbReference type="Proteomes" id="UP000239485"/>
    </source>
</evidence>
<sequence length="562" mass="61322">MQDDERRRVAALREYRILDAPADAEVEAVVRLAAAIAGVPTATLNLLDDRRQHQHSTVGFEAADCAREDSMCHVRFAEKSFVHLPDATLEPEYADGPFVSGELGSIRFYAAAPLITPAGHSLGTLCVFDGAPRSLDEEQIARLEDLAGIVVGLFERRREARRSEALAAESQEQHLLFELTMRELELRQEFTDAVLDTIDVGVVASDARGRLTMSNRAARDLHGLDADDSVEPSEHAERYSLFDADGITLLKPEQVPLHRALHEGRVDAVEMVVAPPGRRPATVLASGRALHRHDGSLLGAVAVLSDVTAARAHQAAIEATSAQLTRRTAELERSNRDLEQFAAITSHDLASPLTVVGGYVEMVRDIYAGSLDEQALDWLTTAHNGVHRMKGLIGALLTYARAGGAVCEREVTDSREVFDQAVVDLRTSVKDAAARVTAPAALPVLFCDPTLLRQLLQNLIGNSIKYRHPERPCRVVVTAAATDDGWEFAVADNGRGIPAERREDVFGMFSMVRPGERTGHGIGLATCQRIVERHGGRIWVDPAPATGTVVRFTLPQRTQPRD</sequence>
<dbReference type="SUPFAM" id="SSF55781">
    <property type="entry name" value="GAF domain-like"/>
    <property type="match status" value="1"/>
</dbReference>
<dbReference type="SUPFAM" id="SSF47384">
    <property type="entry name" value="Homodimeric domain of signal transducing histidine kinase"/>
    <property type="match status" value="1"/>
</dbReference>
<gene>
    <name evidence="12" type="ORF">CLV92_11766</name>
</gene>
<dbReference type="InterPro" id="IPR029016">
    <property type="entry name" value="GAF-like_dom_sf"/>
</dbReference>
<dbReference type="InterPro" id="IPR036097">
    <property type="entry name" value="HisK_dim/P_sf"/>
</dbReference>
<dbReference type="Gene3D" id="1.10.287.130">
    <property type="match status" value="1"/>
</dbReference>
<evidence type="ECO:0000256" key="4">
    <source>
        <dbReference type="ARBA" id="ARBA00022553"/>
    </source>
</evidence>
<organism evidence="12 13">
    <name type="scientific">Kineococcus xinjiangensis</name>
    <dbReference type="NCBI Taxonomy" id="512762"/>
    <lineage>
        <taxon>Bacteria</taxon>
        <taxon>Bacillati</taxon>
        <taxon>Actinomycetota</taxon>
        <taxon>Actinomycetes</taxon>
        <taxon>Kineosporiales</taxon>
        <taxon>Kineosporiaceae</taxon>
        <taxon>Kineococcus</taxon>
    </lineage>
</organism>
<evidence type="ECO:0000256" key="8">
    <source>
        <dbReference type="ARBA" id="ARBA00023136"/>
    </source>
</evidence>
<keyword evidence="13" id="KW-1185">Reference proteome</keyword>
<evidence type="ECO:0000256" key="5">
    <source>
        <dbReference type="ARBA" id="ARBA00022679"/>
    </source>
</evidence>
<evidence type="ECO:0000256" key="2">
    <source>
        <dbReference type="ARBA" id="ARBA00004236"/>
    </source>
</evidence>
<evidence type="ECO:0000313" key="12">
    <source>
        <dbReference type="EMBL" id="PPK92101.1"/>
    </source>
</evidence>
<dbReference type="PANTHER" id="PTHR42878:SF15">
    <property type="entry name" value="BACTERIOPHYTOCHROME"/>
    <property type="match status" value="1"/>
</dbReference>
<comment type="subcellular location">
    <subcellularLocation>
        <location evidence="2">Cell membrane</location>
    </subcellularLocation>
</comment>
<accession>A0A2S6ID20</accession>
<dbReference type="PROSITE" id="PS50109">
    <property type="entry name" value="HIS_KIN"/>
    <property type="match status" value="1"/>
</dbReference>
<dbReference type="AlphaFoldDB" id="A0A2S6ID20"/>
<dbReference type="PROSITE" id="PS50112">
    <property type="entry name" value="PAS"/>
    <property type="match status" value="1"/>
</dbReference>
<dbReference type="CDD" id="cd00130">
    <property type="entry name" value="PAS"/>
    <property type="match status" value="1"/>
</dbReference>
<proteinExistence type="predicted"/>
<evidence type="ECO:0000256" key="9">
    <source>
        <dbReference type="ARBA" id="ARBA00039401"/>
    </source>
</evidence>
<dbReference type="GO" id="GO:0000155">
    <property type="term" value="F:phosphorelay sensor kinase activity"/>
    <property type="evidence" value="ECO:0007669"/>
    <property type="project" value="InterPro"/>
</dbReference>
<dbReference type="EMBL" id="PTJD01000017">
    <property type="protein sequence ID" value="PPK92101.1"/>
    <property type="molecule type" value="Genomic_DNA"/>
</dbReference>
<dbReference type="OrthoDB" id="9806130at2"/>
<dbReference type="InterPro" id="IPR050351">
    <property type="entry name" value="BphY/WalK/GraS-like"/>
</dbReference>
<dbReference type="SMART" id="SM00387">
    <property type="entry name" value="HATPase_c"/>
    <property type="match status" value="1"/>
</dbReference>
<dbReference type="InterPro" id="IPR005467">
    <property type="entry name" value="His_kinase_dom"/>
</dbReference>
<dbReference type="Proteomes" id="UP000239485">
    <property type="component" value="Unassembled WGS sequence"/>
</dbReference>
<dbReference type="InterPro" id="IPR035965">
    <property type="entry name" value="PAS-like_dom_sf"/>
</dbReference>
<evidence type="ECO:0000259" key="11">
    <source>
        <dbReference type="PROSITE" id="PS50112"/>
    </source>
</evidence>
<dbReference type="CDD" id="cd00082">
    <property type="entry name" value="HisKA"/>
    <property type="match status" value="1"/>
</dbReference>
<dbReference type="EC" id="2.7.13.3" evidence="3"/>
<dbReference type="InterPro" id="IPR004358">
    <property type="entry name" value="Sig_transdc_His_kin-like_C"/>
</dbReference>
<dbReference type="Pfam" id="PF02518">
    <property type="entry name" value="HATPase_c"/>
    <property type="match status" value="1"/>
</dbReference>
<evidence type="ECO:0000256" key="1">
    <source>
        <dbReference type="ARBA" id="ARBA00000085"/>
    </source>
</evidence>
<dbReference type="SUPFAM" id="SSF55785">
    <property type="entry name" value="PYP-like sensor domain (PAS domain)"/>
    <property type="match status" value="1"/>
</dbReference>
<dbReference type="RefSeq" id="WP_104435302.1">
    <property type="nucleotide sequence ID" value="NZ_PTJD01000017.1"/>
</dbReference>
<dbReference type="GO" id="GO:0007234">
    <property type="term" value="P:osmosensory signaling via phosphorelay pathway"/>
    <property type="evidence" value="ECO:0007669"/>
    <property type="project" value="TreeGrafter"/>
</dbReference>
<evidence type="ECO:0000256" key="3">
    <source>
        <dbReference type="ARBA" id="ARBA00012438"/>
    </source>
</evidence>
<evidence type="ECO:0000259" key="10">
    <source>
        <dbReference type="PROSITE" id="PS50109"/>
    </source>
</evidence>
<comment type="caution">
    <text evidence="12">The sequence shown here is derived from an EMBL/GenBank/DDBJ whole genome shotgun (WGS) entry which is preliminary data.</text>
</comment>
<dbReference type="PANTHER" id="PTHR42878">
    <property type="entry name" value="TWO-COMPONENT HISTIDINE KINASE"/>
    <property type="match status" value="1"/>
</dbReference>
<dbReference type="GO" id="GO:0005886">
    <property type="term" value="C:plasma membrane"/>
    <property type="evidence" value="ECO:0007669"/>
    <property type="project" value="UniProtKB-SubCell"/>
</dbReference>
<keyword evidence="7" id="KW-0902">Two-component regulatory system</keyword>